<dbReference type="InterPro" id="IPR009060">
    <property type="entry name" value="UBA-like_sf"/>
</dbReference>
<evidence type="ECO:0000313" key="1">
    <source>
        <dbReference type="EMBL" id="STT72536.1"/>
    </source>
</evidence>
<gene>
    <name evidence="1" type="primary">murQ_2</name>
    <name evidence="1" type="ORF">NCTC5047_00218</name>
</gene>
<reference evidence="1 2" key="1">
    <citation type="submission" date="2018-06" db="EMBL/GenBank/DDBJ databases">
        <authorList>
            <consortium name="Pathogen Informatics"/>
            <person name="Doyle S."/>
        </authorList>
    </citation>
    <scope>NUCLEOTIDE SEQUENCE [LARGE SCALE GENOMIC DNA]</scope>
    <source>
        <strain evidence="1 2">NCTC5047</strain>
    </source>
</reference>
<dbReference type="GO" id="GO:0016835">
    <property type="term" value="F:carbon-oxygen lyase activity"/>
    <property type="evidence" value="ECO:0007669"/>
    <property type="project" value="TreeGrafter"/>
</dbReference>
<dbReference type="Gene3D" id="1.10.8.1080">
    <property type="match status" value="1"/>
</dbReference>
<dbReference type="InterPro" id="IPR040190">
    <property type="entry name" value="MURQ/GCKR"/>
</dbReference>
<proteinExistence type="predicted"/>
<dbReference type="PANTHER" id="PTHR10088">
    <property type="entry name" value="GLUCOKINASE REGULATORY PROTEIN"/>
    <property type="match status" value="1"/>
</dbReference>
<dbReference type="GO" id="GO:0009254">
    <property type="term" value="P:peptidoglycan turnover"/>
    <property type="evidence" value="ECO:0007669"/>
    <property type="project" value="TreeGrafter"/>
</dbReference>
<dbReference type="SUPFAM" id="SSF46934">
    <property type="entry name" value="UBA-like"/>
    <property type="match status" value="1"/>
</dbReference>
<dbReference type="Proteomes" id="UP000254340">
    <property type="component" value="Unassembled WGS sequence"/>
</dbReference>
<name>A0A377X975_KLEPN</name>
<dbReference type="AlphaFoldDB" id="A0A377X975"/>
<dbReference type="GO" id="GO:0046348">
    <property type="term" value="P:amino sugar catabolic process"/>
    <property type="evidence" value="ECO:0007669"/>
    <property type="project" value="TreeGrafter"/>
</dbReference>
<dbReference type="PANTHER" id="PTHR10088:SF4">
    <property type="entry name" value="GLUCOKINASE REGULATORY PROTEIN"/>
    <property type="match status" value="1"/>
</dbReference>
<evidence type="ECO:0000313" key="2">
    <source>
        <dbReference type="Proteomes" id="UP000254340"/>
    </source>
</evidence>
<dbReference type="GO" id="GO:0016803">
    <property type="term" value="F:ether hydrolase activity"/>
    <property type="evidence" value="ECO:0007669"/>
    <property type="project" value="TreeGrafter"/>
</dbReference>
<keyword evidence="1" id="KW-0456">Lyase</keyword>
<organism evidence="1 2">
    <name type="scientific">Klebsiella pneumoniae</name>
    <dbReference type="NCBI Taxonomy" id="573"/>
    <lineage>
        <taxon>Bacteria</taxon>
        <taxon>Pseudomonadati</taxon>
        <taxon>Pseudomonadota</taxon>
        <taxon>Gammaproteobacteria</taxon>
        <taxon>Enterobacterales</taxon>
        <taxon>Enterobacteriaceae</taxon>
        <taxon>Klebsiella/Raoultella group</taxon>
        <taxon>Klebsiella</taxon>
        <taxon>Klebsiella pneumoniae complex</taxon>
    </lineage>
</organism>
<accession>A0A377X975</accession>
<dbReference type="EC" id="4.2.1.126" evidence="1"/>
<sequence length="101" mass="11207">MLTTGLAIRDGRVYSNLRVDVQADNSHWAERQIAIVMAATDCTRSEAKAALASCHQHCRTAILMLLSGLDAWHARVLLTKHHDHLRLALREAQRSAVTPAQ</sequence>
<dbReference type="EMBL" id="UGLH01000004">
    <property type="protein sequence ID" value="STT72536.1"/>
    <property type="molecule type" value="Genomic_DNA"/>
</dbReference>
<protein>
    <submittedName>
        <fullName evidence="1">Glucokinase regulatory protein</fullName>
        <ecNumber evidence="1">4.2.1.126</ecNumber>
    </submittedName>
</protein>